<name>A0A1H4VT20_TSUTY</name>
<dbReference type="AlphaFoldDB" id="A0A1H4VT20"/>
<accession>A0A1H4VT20</accession>
<dbReference type="OrthoDB" id="4647520at2"/>
<dbReference type="EMBL" id="FNSA01000003">
    <property type="protein sequence ID" value="SEC84217.1"/>
    <property type="molecule type" value="Genomic_DNA"/>
</dbReference>
<protein>
    <submittedName>
        <fullName evidence="1">AAA-like domain-containing protein</fullName>
    </submittedName>
</protein>
<dbReference type="InterPro" id="IPR027417">
    <property type="entry name" value="P-loop_NTPase"/>
</dbReference>
<dbReference type="Pfam" id="PF12846">
    <property type="entry name" value="AAA_10"/>
    <property type="match status" value="1"/>
</dbReference>
<reference evidence="2" key="1">
    <citation type="submission" date="2016-10" db="EMBL/GenBank/DDBJ databases">
        <authorList>
            <person name="Varghese N."/>
            <person name="Submissions S."/>
        </authorList>
    </citation>
    <scope>NUCLEOTIDE SEQUENCE [LARGE SCALE GENOMIC DNA]</scope>
    <source>
        <strain evidence="2">DSM 44234</strain>
    </source>
</reference>
<organism evidence="1 2">
    <name type="scientific">Tsukamurella tyrosinosolvens</name>
    <dbReference type="NCBI Taxonomy" id="57704"/>
    <lineage>
        <taxon>Bacteria</taxon>
        <taxon>Bacillati</taxon>
        <taxon>Actinomycetota</taxon>
        <taxon>Actinomycetes</taxon>
        <taxon>Mycobacteriales</taxon>
        <taxon>Tsukamurellaceae</taxon>
        <taxon>Tsukamurella</taxon>
    </lineage>
</organism>
<proteinExistence type="predicted"/>
<keyword evidence="2" id="KW-1185">Reference proteome</keyword>
<dbReference type="Proteomes" id="UP000182241">
    <property type="component" value="Unassembled WGS sequence"/>
</dbReference>
<dbReference type="RefSeq" id="WP_068743002.1">
    <property type="nucleotide sequence ID" value="NZ_FNSA01000003.1"/>
</dbReference>
<evidence type="ECO:0000313" key="2">
    <source>
        <dbReference type="Proteomes" id="UP000182241"/>
    </source>
</evidence>
<dbReference type="STRING" id="57704.SAMN04489793_3330"/>
<evidence type="ECO:0000313" key="1">
    <source>
        <dbReference type="EMBL" id="SEC84217.1"/>
    </source>
</evidence>
<sequence>MGTHVPPLSWRKGNIIAAEDGTVWCNYFLTGININAYRAEQAGAAQTSHEMLYTALSDLPSDDIMFTGFRARTDPMEIMDRITASIPDWDPEHHKFLGQLLNEFFQRMQTGEFVEFDRIYWVAVAHNKGAGAKDRLVSSVVDVDPHEGLDLTNLGDFEKACFTSIPSEFRPVRTTPNAVDWAFDRATTRGLTVPTKPKLVPGSAKPSEKSYPEVAFDEAAESTALYSKFLEDVREGRGYVKSLHKVDKRRAFFKRFRTLSNGKIMAISQPGKRTAEMPDGPVSYQSCMAIARYPSDWSDQVSSFTYIVDQAIGVDADFTLRLRFDQSLVDTGTFSSTDKNLVSEGMANAADEFEAFSYVERRDELRDFHAAVKADSSRRGMQVTAIFAFGHKNLDHLQSRLSALTQRFRSNGFVPILPVGGQKELWTMMMPGSSRTGLGDDLLQTTTAHWFSGAIPLRRSFAGDQTGVPIAINKENANGQIILVNLINATDRGNASIAFTGAQGGGKSHAMKLILMWIVALNRYASIIDHSKHGEWAVYCRPLARTQVVNAASGETSTGDRRVMDPLKCLPSPAAETVMLAHYLPLFELDTKSVEASYFAQILRPAFREPRGITSTRRLMEYLRNSGDAAAQTLLLHFDHWAALHFTAAFIDPVPKDDNDKGLPPFDDLNDLARRMEIGDNPYATVFRTQDLPVYRGDKENGGSDINKWAAAAYGSIARITAYRFEVIRSTCVFLADEISFLKGNEDVLELLIRNFDRTGRKDRNLVVAGSQHAEDFDHNYTMIERIGALRQRTKQNAIAALRHVGLPILDAIVDVMVTKTSPPDPDNDNLVRAGRHGEGWWNDGNNNIVRVQYLPILSSKLARFSDTTASNMLRESDLRSAPEREAA</sequence>
<gene>
    <name evidence="1" type="ORF">SAMN04489793_3330</name>
</gene>
<dbReference type="SUPFAM" id="SSF52540">
    <property type="entry name" value="P-loop containing nucleoside triphosphate hydrolases"/>
    <property type="match status" value="1"/>
</dbReference>